<feature type="compositionally biased region" description="Basic and acidic residues" evidence="1">
    <location>
        <begin position="27"/>
        <end position="43"/>
    </location>
</feature>
<evidence type="ECO:0000313" key="2">
    <source>
        <dbReference type="EMBL" id="KAK8013539.1"/>
    </source>
</evidence>
<comment type="caution">
    <text evidence="2">The sequence shown here is derived from an EMBL/GenBank/DDBJ whole genome shotgun (WGS) entry which is preliminary data.</text>
</comment>
<name>A0ABR1RJT7_9PEZI</name>
<keyword evidence="3" id="KW-1185">Reference proteome</keyword>
<feature type="compositionally biased region" description="Polar residues" evidence="1">
    <location>
        <begin position="46"/>
        <end position="57"/>
    </location>
</feature>
<evidence type="ECO:0000313" key="3">
    <source>
        <dbReference type="Proteomes" id="UP001396898"/>
    </source>
</evidence>
<dbReference type="EMBL" id="JAQQWI010000013">
    <property type="protein sequence ID" value="KAK8013539.1"/>
    <property type="molecule type" value="Genomic_DNA"/>
</dbReference>
<proteinExistence type="predicted"/>
<gene>
    <name evidence="2" type="ORF">PG991_009132</name>
</gene>
<dbReference type="Proteomes" id="UP001396898">
    <property type="component" value="Unassembled WGS sequence"/>
</dbReference>
<organism evidence="2 3">
    <name type="scientific">Apiospora marii</name>
    <dbReference type="NCBI Taxonomy" id="335849"/>
    <lineage>
        <taxon>Eukaryota</taxon>
        <taxon>Fungi</taxon>
        <taxon>Dikarya</taxon>
        <taxon>Ascomycota</taxon>
        <taxon>Pezizomycotina</taxon>
        <taxon>Sordariomycetes</taxon>
        <taxon>Xylariomycetidae</taxon>
        <taxon>Amphisphaeriales</taxon>
        <taxon>Apiosporaceae</taxon>
        <taxon>Apiospora</taxon>
    </lineage>
</organism>
<evidence type="ECO:0000256" key="1">
    <source>
        <dbReference type="SAM" id="MobiDB-lite"/>
    </source>
</evidence>
<dbReference type="InterPro" id="IPR008922">
    <property type="entry name" value="Di-copper_centre_dom_sf"/>
</dbReference>
<dbReference type="Gene3D" id="1.10.1280.10">
    <property type="entry name" value="Di-copper center containing domain from catechol oxidase"/>
    <property type="match status" value="1"/>
</dbReference>
<sequence length="93" mass="10350">MSLLCIARAFHVGDVVLHELIRRPDQNQIRPDHSDHCPAEPRKTAGTLTLSNTPPTRNATVDDVLQMGILAETRPLRELFDTLGGTPLCYVYV</sequence>
<feature type="region of interest" description="Disordered" evidence="1">
    <location>
        <begin position="27"/>
        <end position="57"/>
    </location>
</feature>
<accession>A0ABR1RJT7</accession>
<reference evidence="2 3" key="1">
    <citation type="submission" date="2023-01" db="EMBL/GenBank/DDBJ databases">
        <title>Analysis of 21 Apiospora genomes using comparative genomics revels a genus with tremendous synthesis potential of carbohydrate active enzymes and secondary metabolites.</title>
        <authorList>
            <person name="Sorensen T."/>
        </authorList>
    </citation>
    <scope>NUCLEOTIDE SEQUENCE [LARGE SCALE GENOMIC DNA]</scope>
    <source>
        <strain evidence="2 3">CBS 20057</strain>
    </source>
</reference>
<protein>
    <submittedName>
        <fullName evidence="2">Tyrosinase-like protein orsC</fullName>
    </submittedName>
</protein>